<dbReference type="SUPFAM" id="SSF51445">
    <property type="entry name" value="(Trans)glycosidases"/>
    <property type="match status" value="1"/>
</dbReference>
<gene>
    <name evidence="5" type="ORF">D0Y65_039210</name>
</gene>
<feature type="domain" description="Glycoside hydrolase family 3 C-terminal" evidence="4">
    <location>
        <begin position="380"/>
        <end position="590"/>
    </location>
</feature>
<dbReference type="InterPro" id="IPR051915">
    <property type="entry name" value="Cellulose_Degrad_GH3"/>
</dbReference>
<dbReference type="InterPro" id="IPR002772">
    <property type="entry name" value="Glyco_hydro_3_C"/>
</dbReference>
<dbReference type="InterPro" id="IPR017853">
    <property type="entry name" value="GH"/>
</dbReference>
<dbReference type="Gene3D" id="3.40.50.1700">
    <property type="entry name" value="Glycoside hydrolase family 3 C-terminal domain"/>
    <property type="match status" value="1"/>
</dbReference>
<dbReference type="SUPFAM" id="SSF52279">
    <property type="entry name" value="Beta-D-glucan exohydrolase, C-terminal domain"/>
    <property type="match status" value="1"/>
</dbReference>
<dbReference type="GO" id="GO:0008422">
    <property type="term" value="F:beta-glucosidase activity"/>
    <property type="evidence" value="ECO:0007669"/>
    <property type="project" value="TreeGrafter"/>
</dbReference>
<dbReference type="InterPro" id="IPR001764">
    <property type="entry name" value="Glyco_hydro_3_N"/>
</dbReference>
<dbReference type="GO" id="GO:0009251">
    <property type="term" value="P:glucan catabolic process"/>
    <property type="evidence" value="ECO:0007669"/>
    <property type="project" value="TreeGrafter"/>
</dbReference>
<evidence type="ECO:0000313" key="6">
    <source>
        <dbReference type="Proteomes" id="UP000289340"/>
    </source>
</evidence>
<feature type="domain" description="Glycoside hydrolase family 3 N-terminal" evidence="3">
    <location>
        <begin position="38"/>
        <end position="230"/>
    </location>
</feature>
<accession>A0A445H7X6</accession>
<dbReference type="PRINTS" id="PR00133">
    <property type="entry name" value="GLHYDRLASE3"/>
</dbReference>
<dbReference type="EMBL" id="QZWG01000014">
    <property type="protein sequence ID" value="RZB69778.1"/>
    <property type="molecule type" value="Genomic_DNA"/>
</dbReference>
<comment type="caution">
    <text evidence="5">The sequence shown here is derived from an EMBL/GenBank/DDBJ whole genome shotgun (WGS) entry which is preliminary data.</text>
</comment>
<dbReference type="FunFam" id="3.40.50.1700:FF:000002">
    <property type="entry name" value="Glycosyl hydrolase family protein"/>
    <property type="match status" value="1"/>
</dbReference>
<evidence type="ECO:0000259" key="4">
    <source>
        <dbReference type="Pfam" id="PF01915"/>
    </source>
</evidence>
<proteinExistence type="predicted"/>
<dbReference type="AlphaFoldDB" id="A0A445H7X6"/>
<dbReference type="PANTHER" id="PTHR30620:SF85">
    <property type="entry name" value="BETA-GLUCOSIDASE"/>
    <property type="match status" value="1"/>
</dbReference>
<dbReference type="Proteomes" id="UP000289340">
    <property type="component" value="Chromosome 14"/>
</dbReference>
<evidence type="ECO:0000256" key="1">
    <source>
        <dbReference type="ARBA" id="ARBA00022801"/>
    </source>
</evidence>
<evidence type="ECO:0000259" key="3">
    <source>
        <dbReference type="Pfam" id="PF00933"/>
    </source>
</evidence>
<feature type="domain" description="Glycoside hydrolase family 3 N-terminal" evidence="3">
    <location>
        <begin position="234"/>
        <end position="343"/>
    </location>
</feature>
<dbReference type="Gene3D" id="3.20.20.300">
    <property type="entry name" value="Glycoside hydrolase, family 3, N-terminal domain"/>
    <property type="match status" value="2"/>
</dbReference>
<dbReference type="PANTHER" id="PTHR30620">
    <property type="entry name" value="PERIPLASMIC BETA-GLUCOSIDASE-RELATED"/>
    <property type="match status" value="1"/>
</dbReference>
<evidence type="ECO:0000313" key="5">
    <source>
        <dbReference type="EMBL" id="RZB69778.1"/>
    </source>
</evidence>
<evidence type="ECO:0000256" key="2">
    <source>
        <dbReference type="ARBA" id="ARBA00023295"/>
    </source>
</evidence>
<dbReference type="Pfam" id="PF01915">
    <property type="entry name" value="Glyco_hydro_3_C"/>
    <property type="match status" value="1"/>
</dbReference>
<dbReference type="InterPro" id="IPR036962">
    <property type="entry name" value="Glyco_hydro_3_N_sf"/>
</dbReference>
<keyword evidence="2" id="KW-0326">Glycosidase</keyword>
<keyword evidence="1" id="KW-0378">Hydrolase</keyword>
<keyword evidence="6" id="KW-1185">Reference proteome</keyword>
<organism evidence="5 6">
    <name type="scientific">Glycine soja</name>
    <name type="common">Wild soybean</name>
    <dbReference type="NCBI Taxonomy" id="3848"/>
    <lineage>
        <taxon>Eukaryota</taxon>
        <taxon>Viridiplantae</taxon>
        <taxon>Streptophyta</taxon>
        <taxon>Embryophyta</taxon>
        <taxon>Tracheophyta</taxon>
        <taxon>Spermatophyta</taxon>
        <taxon>Magnoliopsida</taxon>
        <taxon>eudicotyledons</taxon>
        <taxon>Gunneridae</taxon>
        <taxon>Pentapetalae</taxon>
        <taxon>rosids</taxon>
        <taxon>fabids</taxon>
        <taxon>Fabales</taxon>
        <taxon>Fabaceae</taxon>
        <taxon>Papilionoideae</taxon>
        <taxon>50 kb inversion clade</taxon>
        <taxon>NPAAA clade</taxon>
        <taxon>indigoferoid/millettioid clade</taxon>
        <taxon>Phaseoleae</taxon>
        <taxon>Glycine</taxon>
        <taxon>Glycine subgen. Soja</taxon>
    </lineage>
</organism>
<protein>
    <submittedName>
        <fullName evidence="5">Beta-glucosidase BoGH3B</fullName>
    </submittedName>
</protein>
<dbReference type="InterPro" id="IPR036881">
    <property type="entry name" value="Glyco_hydro_3_C_sf"/>
</dbReference>
<sequence length="597" mass="66425">MTEERSSLRVTLQYMDCVYMNPQEPIEARVKHLLSLMTLKEKIGQMTQIERSYFHVGKLCVFSAPHNGRFEKVLVLSSDSADMVDGFQKLALESRLAIPIIYGVDAIHGNSSVYGATRFPHNVGLGATRDYTLCSSKLCLSGQRIGATTSLELRASGFHYTFAPCVAVCEDLRWGRCYESYSENTEIVRKMTSFVLGLQGHPPERQPRGYPFVAGRNNVVACGKHFVGDGVDCIAKGVSTIMVSYSRWNGNKLHGHHFRLNEVLKEKLGFKGFVISEWEEIDECQPYGSDYRHCISTAINAGIDMVMVPFRFEIFIEELMSLVQLGEIPIAGTDDAVERILRVKFAAELFEFPLTDRSLLDVVGGKLHRDLARKTVQKSLVLLKNGKDPSKPFLPLNRNAKRVLVAGTHAHDIGYQCGGWIGTKYESSGQITIGTTILDAVKEAVGNETEVIYEQCPSTDIIERSDVSFAIVVVREGPYAECGGDNSELVIPFNGDGIINLVADKIPTLVILISGRPFLSEQCLLEKIDALVAAWLPVTEAQRITDVIFGDHDFKGQLPMTWFRRVEQLDQPVGVSSCDPLFPLDYGLKYGKENLHD</sequence>
<dbReference type="Pfam" id="PF00933">
    <property type="entry name" value="Glyco_hydro_3"/>
    <property type="match status" value="2"/>
</dbReference>
<name>A0A445H7X6_GLYSO</name>
<reference evidence="5 6" key="1">
    <citation type="submission" date="2018-09" db="EMBL/GenBank/DDBJ databases">
        <title>A high-quality reference genome of wild soybean provides a powerful tool to mine soybean genomes.</title>
        <authorList>
            <person name="Xie M."/>
            <person name="Chung C.Y.L."/>
            <person name="Li M.-W."/>
            <person name="Wong F.-L."/>
            <person name="Chan T.-F."/>
            <person name="Lam H.-M."/>
        </authorList>
    </citation>
    <scope>NUCLEOTIDE SEQUENCE [LARGE SCALE GENOMIC DNA]</scope>
    <source>
        <strain evidence="6">cv. W05</strain>
        <tissue evidence="5">Hypocotyl of etiolated seedlings</tissue>
    </source>
</reference>